<dbReference type="InterPro" id="IPR011527">
    <property type="entry name" value="ABC1_TM_dom"/>
</dbReference>
<evidence type="ECO:0000256" key="6">
    <source>
        <dbReference type="ARBA" id="ARBA00023136"/>
    </source>
</evidence>
<dbReference type="GO" id="GO:0016020">
    <property type="term" value="C:membrane"/>
    <property type="evidence" value="ECO:0007669"/>
    <property type="project" value="InterPro"/>
</dbReference>
<evidence type="ECO:0000313" key="9">
    <source>
        <dbReference type="Proteomes" id="UP001215280"/>
    </source>
</evidence>
<organism evidence="8 9">
    <name type="scientific">Mycena maculata</name>
    <dbReference type="NCBI Taxonomy" id="230809"/>
    <lineage>
        <taxon>Eukaryota</taxon>
        <taxon>Fungi</taxon>
        <taxon>Dikarya</taxon>
        <taxon>Basidiomycota</taxon>
        <taxon>Agaricomycotina</taxon>
        <taxon>Agaricomycetes</taxon>
        <taxon>Agaricomycetidae</taxon>
        <taxon>Agaricales</taxon>
        <taxon>Marasmiineae</taxon>
        <taxon>Mycenaceae</taxon>
        <taxon>Mycena</taxon>
    </lineage>
</organism>
<keyword evidence="1" id="KW-0813">Transport</keyword>
<keyword evidence="5" id="KW-1133">Transmembrane helix</keyword>
<dbReference type="Proteomes" id="UP001215280">
    <property type="component" value="Unassembled WGS sequence"/>
</dbReference>
<dbReference type="GO" id="GO:0140359">
    <property type="term" value="F:ABC-type transporter activity"/>
    <property type="evidence" value="ECO:0007669"/>
    <property type="project" value="InterPro"/>
</dbReference>
<dbReference type="PANTHER" id="PTHR24223">
    <property type="entry name" value="ATP-BINDING CASSETTE SUB-FAMILY C"/>
    <property type="match status" value="1"/>
</dbReference>
<keyword evidence="2" id="KW-0812">Transmembrane</keyword>
<keyword evidence="4" id="KW-0067">ATP-binding</keyword>
<feature type="non-terminal residue" evidence="8">
    <location>
        <position position="61"/>
    </location>
</feature>
<sequence length="61" mass="7258">YLSTGRDLRRIEANLRSPIYSDFGELLQGIVTVRAFSAERRFLDNLHVRVDLFTKMCYTFW</sequence>
<evidence type="ECO:0000256" key="1">
    <source>
        <dbReference type="ARBA" id="ARBA00022448"/>
    </source>
</evidence>
<dbReference type="SUPFAM" id="SSF90123">
    <property type="entry name" value="ABC transporter transmembrane region"/>
    <property type="match status" value="1"/>
</dbReference>
<dbReference type="EMBL" id="JARJLG010000226">
    <property type="protein sequence ID" value="KAJ7725658.1"/>
    <property type="molecule type" value="Genomic_DNA"/>
</dbReference>
<dbReference type="PROSITE" id="PS50929">
    <property type="entry name" value="ABC_TM1F"/>
    <property type="match status" value="1"/>
</dbReference>
<dbReference type="Gene3D" id="1.20.1560.10">
    <property type="entry name" value="ABC transporter type 1, transmembrane domain"/>
    <property type="match status" value="1"/>
</dbReference>
<dbReference type="InterPro" id="IPR050173">
    <property type="entry name" value="ABC_transporter_C-like"/>
</dbReference>
<gene>
    <name evidence="8" type="ORF">DFH07DRAFT_716715</name>
</gene>
<reference evidence="8" key="1">
    <citation type="submission" date="2023-03" db="EMBL/GenBank/DDBJ databases">
        <title>Massive genome expansion in bonnet fungi (Mycena s.s.) driven by repeated elements and novel gene families across ecological guilds.</title>
        <authorList>
            <consortium name="Lawrence Berkeley National Laboratory"/>
            <person name="Harder C.B."/>
            <person name="Miyauchi S."/>
            <person name="Viragh M."/>
            <person name="Kuo A."/>
            <person name="Thoen E."/>
            <person name="Andreopoulos B."/>
            <person name="Lu D."/>
            <person name="Skrede I."/>
            <person name="Drula E."/>
            <person name="Henrissat B."/>
            <person name="Morin E."/>
            <person name="Kohler A."/>
            <person name="Barry K."/>
            <person name="LaButti K."/>
            <person name="Morin E."/>
            <person name="Salamov A."/>
            <person name="Lipzen A."/>
            <person name="Mereny Z."/>
            <person name="Hegedus B."/>
            <person name="Baldrian P."/>
            <person name="Stursova M."/>
            <person name="Weitz H."/>
            <person name="Taylor A."/>
            <person name="Grigoriev I.V."/>
            <person name="Nagy L.G."/>
            <person name="Martin F."/>
            <person name="Kauserud H."/>
        </authorList>
    </citation>
    <scope>NUCLEOTIDE SEQUENCE</scope>
    <source>
        <strain evidence="8">CBHHK188m</strain>
    </source>
</reference>
<evidence type="ECO:0000256" key="3">
    <source>
        <dbReference type="ARBA" id="ARBA00022741"/>
    </source>
</evidence>
<dbReference type="PANTHER" id="PTHR24223:SF415">
    <property type="entry name" value="FI20190P1"/>
    <property type="match status" value="1"/>
</dbReference>
<evidence type="ECO:0000256" key="2">
    <source>
        <dbReference type="ARBA" id="ARBA00022692"/>
    </source>
</evidence>
<comment type="caution">
    <text evidence="8">The sequence shown here is derived from an EMBL/GenBank/DDBJ whole genome shotgun (WGS) entry which is preliminary data.</text>
</comment>
<evidence type="ECO:0000256" key="4">
    <source>
        <dbReference type="ARBA" id="ARBA00022840"/>
    </source>
</evidence>
<proteinExistence type="predicted"/>
<keyword evidence="3" id="KW-0547">Nucleotide-binding</keyword>
<feature type="domain" description="ABC transmembrane type-1" evidence="7">
    <location>
        <begin position="1"/>
        <end position="61"/>
    </location>
</feature>
<keyword evidence="9" id="KW-1185">Reference proteome</keyword>
<name>A0AAD7HR89_9AGAR</name>
<evidence type="ECO:0000259" key="7">
    <source>
        <dbReference type="PROSITE" id="PS50929"/>
    </source>
</evidence>
<evidence type="ECO:0000256" key="5">
    <source>
        <dbReference type="ARBA" id="ARBA00022989"/>
    </source>
</evidence>
<evidence type="ECO:0000313" key="8">
    <source>
        <dbReference type="EMBL" id="KAJ7725658.1"/>
    </source>
</evidence>
<keyword evidence="6" id="KW-0472">Membrane</keyword>
<dbReference type="InterPro" id="IPR036640">
    <property type="entry name" value="ABC1_TM_sf"/>
</dbReference>
<accession>A0AAD7HR89</accession>
<dbReference type="GO" id="GO:0005524">
    <property type="term" value="F:ATP binding"/>
    <property type="evidence" value="ECO:0007669"/>
    <property type="project" value="UniProtKB-KW"/>
</dbReference>
<dbReference type="AlphaFoldDB" id="A0AAD7HR89"/>
<feature type="non-terminal residue" evidence="8">
    <location>
        <position position="1"/>
    </location>
</feature>
<protein>
    <recommendedName>
        <fullName evidence="7">ABC transmembrane type-1 domain-containing protein</fullName>
    </recommendedName>
</protein>